<dbReference type="AlphaFoldDB" id="A0A1D8JCL3"/>
<evidence type="ECO:0000313" key="2">
    <source>
        <dbReference type="EMBL" id="AOV06442.1"/>
    </source>
</evidence>
<keyword evidence="3" id="KW-1185">Reference proteome</keyword>
<dbReference type="Gene3D" id="2.30.40.10">
    <property type="entry name" value="Urease, subunit C, domain 1"/>
    <property type="match status" value="1"/>
</dbReference>
<protein>
    <recommendedName>
        <fullName evidence="1">Amidohydrolase 3 domain-containing protein</fullName>
    </recommendedName>
</protein>
<dbReference type="EMBL" id="CP017560">
    <property type="protein sequence ID" value="AOV06442.1"/>
    <property type="molecule type" value="Genomic_DNA"/>
</dbReference>
<dbReference type="RefSeq" id="WP_075526545.1">
    <property type="nucleotide sequence ID" value="NZ_CP017560.1"/>
</dbReference>
<evidence type="ECO:0000259" key="1">
    <source>
        <dbReference type="Pfam" id="PF07969"/>
    </source>
</evidence>
<dbReference type="InterPro" id="IPR013108">
    <property type="entry name" value="Amidohydro_3"/>
</dbReference>
<organism evidence="2 3">
    <name type="scientific">Sporosarcina ureilytica</name>
    <dbReference type="NCBI Taxonomy" id="298596"/>
    <lineage>
        <taxon>Bacteria</taxon>
        <taxon>Bacillati</taxon>
        <taxon>Bacillota</taxon>
        <taxon>Bacilli</taxon>
        <taxon>Bacillales</taxon>
        <taxon>Caryophanaceae</taxon>
        <taxon>Sporosarcina</taxon>
    </lineage>
</organism>
<accession>A0A1D8JCL3</accession>
<dbReference type="Proteomes" id="UP000185746">
    <property type="component" value="Chromosome"/>
</dbReference>
<dbReference type="SUPFAM" id="SSF51338">
    <property type="entry name" value="Composite domain of metallo-dependent hydrolases"/>
    <property type="match status" value="1"/>
</dbReference>
<proteinExistence type="predicted"/>
<dbReference type="Pfam" id="PF07969">
    <property type="entry name" value="Amidohydro_3"/>
    <property type="match status" value="1"/>
</dbReference>
<dbReference type="KEGG" id="surl:BI350_01675"/>
<dbReference type="InterPro" id="IPR011059">
    <property type="entry name" value="Metal-dep_hydrolase_composite"/>
</dbReference>
<feature type="domain" description="Amidohydrolase 3" evidence="1">
    <location>
        <begin position="17"/>
        <end position="59"/>
    </location>
</feature>
<name>A0A1D8JCL3_9BACL</name>
<sequence length="61" mass="6952">MAFSAPYCNKRARFFNIGVEDRVSSIEVGKDADFVIWNGDPFNLRSTVEATYIDGNKVYQK</sequence>
<evidence type="ECO:0000313" key="3">
    <source>
        <dbReference type="Proteomes" id="UP000185746"/>
    </source>
</evidence>
<gene>
    <name evidence="2" type="ORF">BI350_01675</name>
</gene>
<reference evidence="2 3" key="1">
    <citation type="submission" date="2016-09" db="EMBL/GenBank/DDBJ databases">
        <title>Complete genome sequence of the Lysinibacillus sphaericus LMG 22257, a specie of Bacillus with ureolytic activity that can effectively biodeposit calcium carbonate.</title>
        <authorList>
            <person name="Yan W."/>
        </authorList>
    </citation>
    <scope>NUCLEOTIDE SEQUENCE [LARGE SCALE GENOMIC DNA]</scope>
    <source>
        <strain evidence="2 3">LMG 22257</strain>
    </source>
</reference>
<dbReference type="GO" id="GO:0016810">
    <property type="term" value="F:hydrolase activity, acting on carbon-nitrogen (but not peptide) bonds"/>
    <property type="evidence" value="ECO:0007669"/>
    <property type="project" value="InterPro"/>
</dbReference>